<accession>A0ABV8B8P6</accession>
<keyword evidence="2" id="KW-1185">Reference proteome</keyword>
<dbReference type="RefSeq" id="WP_377918956.1">
    <property type="nucleotide sequence ID" value="NZ_JBHRZT010000073.1"/>
</dbReference>
<evidence type="ECO:0008006" key="3">
    <source>
        <dbReference type="Google" id="ProtNLM"/>
    </source>
</evidence>
<dbReference type="Proteomes" id="UP001595752">
    <property type="component" value="Unassembled WGS sequence"/>
</dbReference>
<evidence type="ECO:0000313" key="1">
    <source>
        <dbReference type="EMBL" id="MFC3886538.1"/>
    </source>
</evidence>
<evidence type="ECO:0000313" key="2">
    <source>
        <dbReference type="Proteomes" id="UP001595752"/>
    </source>
</evidence>
<name>A0ABV8B8P6_9BACI</name>
<gene>
    <name evidence="1" type="ORF">ACFOU2_24815</name>
</gene>
<organism evidence="1 2">
    <name type="scientific">Bacillus songklensis</name>
    <dbReference type="NCBI Taxonomy" id="1069116"/>
    <lineage>
        <taxon>Bacteria</taxon>
        <taxon>Bacillati</taxon>
        <taxon>Bacillota</taxon>
        <taxon>Bacilli</taxon>
        <taxon>Bacillales</taxon>
        <taxon>Bacillaceae</taxon>
        <taxon>Bacillus</taxon>
    </lineage>
</organism>
<dbReference type="EMBL" id="JBHRZT010000073">
    <property type="protein sequence ID" value="MFC3886538.1"/>
    <property type="molecule type" value="Genomic_DNA"/>
</dbReference>
<comment type="caution">
    <text evidence="1">The sequence shown here is derived from an EMBL/GenBank/DDBJ whole genome shotgun (WGS) entry which is preliminary data.</text>
</comment>
<sequence>MDKEEQEHKQFLEQQLEWCKKHDRILEEIEMKLHGMKKIAQYALDHELTAIETDQLNGQLNELKREVHFLEKQLYSVVH</sequence>
<protein>
    <recommendedName>
        <fullName evidence="3">DUF2524 domain-containing protein</fullName>
    </recommendedName>
</protein>
<proteinExistence type="predicted"/>
<reference evidence="2" key="1">
    <citation type="journal article" date="2019" name="Int. J. Syst. Evol. Microbiol.">
        <title>The Global Catalogue of Microorganisms (GCM) 10K type strain sequencing project: providing services to taxonomists for standard genome sequencing and annotation.</title>
        <authorList>
            <consortium name="The Broad Institute Genomics Platform"/>
            <consortium name="The Broad Institute Genome Sequencing Center for Infectious Disease"/>
            <person name="Wu L."/>
            <person name="Ma J."/>
        </authorList>
    </citation>
    <scope>NUCLEOTIDE SEQUENCE [LARGE SCALE GENOMIC DNA]</scope>
    <source>
        <strain evidence="2">CCUG 61889</strain>
    </source>
</reference>